<protein>
    <submittedName>
        <fullName evidence="1">Uncharacterized protein</fullName>
    </submittedName>
</protein>
<comment type="caution">
    <text evidence="1">The sequence shown here is derived from an EMBL/GenBank/DDBJ whole genome shotgun (WGS) entry which is preliminary data.</text>
</comment>
<organism evidence="1 2">
    <name type="scientific">Populus trichocarpa</name>
    <name type="common">Western balsam poplar</name>
    <name type="synonym">Populus balsamifera subsp. trichocarpa</name>
    <dbReference type="NCBI Taxonomy" id="3694"/>
    <lineage>
        <taxon>Eukaryota</taxon>
        <taxon>Viridiplantae</taxon>
        <taxon>Streptophyta</taxon>
        <taxon>Embryophyta</taxon>
        <taxon>Tracheophyta</taxon>
        <taxon>Spermatophyta</taxon>
        <taxon>Magnoliopsida</taxon>
        <taxon>eudicotyledons</taxon>
        <taxon>Gunneridae</taxon>
        <taxon>Pentapetalae</taxon>
        <taxon>rosids</taxon>
        <taxon>fabids</taxon>
        <taxon>Malpighiales</taxon>
        <taxon>Salicaceae</taxon>
        <taxon>Saliceae</taxon>
        <taxon>Populus</taxon>
    </lineage>
</organism>
<proteinExistence type="predicted"/>
<dbReference type="Proteomes" id="UP000006729">
    <property type="component" value="Chromosome 4"/>
</dbReference>
<evidence type="ECO:0000313" key="1">
    <source>
        <dbReference type="EMBL" id="KAI9395664.1"/>
    </source>
</evidence>
<reference evidence="1 2" key="1">
    <citation type="journal article" date="2006" name="Science">
        <title>The genome of black cottonwood, Populus trichocarpa (Torr. &amp; Gray).</title>
        <authorList>
            <person name="Tuskan G.A."/>
            <person name="Difazio S."/>
            <person name="Jansson S."/>
            <person name="Bohlmann J."/>
            <person name="Grigoriev I."/>
            <person name="Hellsten U."/>
            <person name="Putnam N."/>
            <person name="Ralph S."/>
            <person name="Rombauts S."/>
            <person name="Salamov A."/>
            <person name="Schein J."/>
            <person name="Sterck L."/>
            <person name="Aerts A."/>
            <person name="Bhalerao R.R."/>
            <person name="Bhalerao R.P."/>
            <person name="Blaudez D."/>
            <person name="Boerjan W."/>
            <person name="Brun A."/>
            <person name="Brunner A."/>
            <person name="Busov V."/>
            <person name="Campbell M."/>
            <person name="Carlson J."/>
            <person name="Chalot M."/>
            <person name="Chapman J."/>
            <person name="Chen G.L."/>
            <person name="Cooper D."/>
            <person name="Coutinho P.M."/>
            <person name="Couturier J."/>
            <person name="Covert S."/>
            <person name="Cronk Q."/>
            <person name="Cunningham R."/>
            <person name="Davis J."/>
            <person name="Degroeve S."/>
            <person name="Dejardin A."/>
            <person name="Depamphilis C."/>
            <person name="Detter J."/>
            <person name="Dirks B."/>
            <person name="Dubchak I."/>
            <person name="Duplessis S."/>
            <person name="Ehlting J."/>
            <person name="Ellis B."/>
            <person name="Gendler K."/>
            <person name="Goodstein D."/>
            <person name="Gribskov M."/>
            <person name="Grimwood J."/>
            <person name="Groover A."/>
            <person name="Gunter L."/>
            <person name="Hamberger B."/>
            <person name="Heinze B."/>
            <person name="Helariutta Y."/>
            <person name="Henrissat B."/>
            <person name="Holligan D."/>
            <person name="Holt R."/>
            <person name="Huang W."/>
            <person name="Islam-Faridi N."/>
            <person name="Jones S."/>
            <person name="Jones-Rhoades M."/>
            <person name="Jorgensen R."/>
            <person name="Joshi C."/>
            <person name="Kangasjarvi J."/>
            <person name="Karlsson J."/>
            <person name="Kelleher C."/>
            <person name="Kirkpatrick R."/>
            <person name="Kirst M."/>
            <person name="Kohler A."/>
            <person name="Kalluri U."/>
            <person name="Larimer F."/>
            <person name="Leebens-Mack J."/>
            <person name="Leple J.C."/>
            <person name="Locascio P."/>
            <person name="Lou Y."/>
            <person name="Lucas S."/>
            <person name="Martin F."/>
            <person name="Montanini B."/>
            <person name="Napoli C."/>
            <person name="Nelson D.R."/>
            <person name="Nelson C."/>
            <person name="Nieminen K."/>
            <person name="Nilsson O."/>
            <person name="Pereda V."/>
            <person name="Peter G."/>
            <person name="Philippe R."/>
            <person name="Pilate G."/>
            <person name="Poliakov A."/>
            <person name="Razumovskaya J."/>
            <person name="Richardson P."/>
            <person name="Rinaldi C."/>
            <person name="Ritland K."/>
            <person name="Rouze P."/>
            <person name="Ryaboy D."/>
            <person name="Schmutz J."/>
            <person name="Schrader J."/>
            <person name="Segerman B."/>
            <person name="Shin H."/>
            <person name="Siddiqui A."/>
            <person name="Sterky F."/>
            <person name="Terry A."/>
            <person name="Tsai C.J."/>
            <person name="Uberbacher E."/>
            <person name="Unneberg P."/>
            <person name="Vahala J."/>
            <person name="Wall K."/>
            <person name="Wessler S."/>
            <person name="Yang G."/>
            <person name="Yin T."/>
            <person name="Douglas C."/>
            <person name="Marra M."/>
            <person name="Sandberg G."/>
            <person name="Van de Peer Y."/>
            <person name="Rokhsar D."/>
        </authorList>
    </citation>
    <scope>NUCLEOTIDE SEQUENCE [LARGE SCALE GENOMIC DNA]</scope>
    <source>
        <strain evidence="2">cv. Nisqually</strain>
    </source>
</reference>
<gene>
    <name evidence="1" type="ORF">POPTR_004G013750v4</name>
</gene>
<evidence type="ECO:0000313" key="2">
    <source>
        <dbReference type="Proteomes" id="UP000006729"/>
    </source>
</evidence>
<name>A0ACC0T288_POPTR</name>
<sequence>MGLICPLYSLLYARLRLLIMNMIVIFGWKLMIMVCVYMYGKVLCTKMETGYVAGFFHVKTLIKVGLRFLFYIFYGEGKLGKDSQLIHLEGRTEDLWGIEYRHRPIFGRV</sequence>
<dbReference type="EMBL" id="CM009293">
    <property type="protein sequence ID" value="KAI9395664.1"/>
    <property type="molecule type" value="Genomic_DNA"/>
</dbReference>
<keyword evidence="2" id="KW-1185">Reference proteome</keyword>
<accession>A0ACC0T288</accession>